<gene>
    <name evidence="4" type="ORF">F8388_024401</name>
    <name evidence="3" type="ORF">G4B88_031225</name>
</gene>
<dbReference type="EMBL" id="JAATIQ010000791">
    <property type="protein sequence ID" value="KAF4347608.1"/>
    <property type="molecule type" value="Genomic_DNA"/>
</dbReference>
<dbReference type="SUPFAM" id="SSF81606">
    <property type="entry name" value="PP2C-like"/>
    <property type="match status" value="1"/>
</dbReference>
<feature type="domain" description="PPM-type phosphatase" evidence="2">
    <location>
        <begin position="46"/>
        <end position="311"/>
    </location>
</feature>
<dbReference type="PANTHER" id="PTHR47992">
    <property type="entry name" value="PROTEIN PHOSPHATASE"/>
    <property type="match status" value="1"/>
</dbReference>
<dbReference type="InterPro" id="IPR001932">
    <property type="entry name" value="PPM-type_phosphatase-like_dom"/>
</dbReference>
<dbReference type="CDD" id="cd00143">
    <property type="entry name" value="PP2Cc"/>
    <property type="match status" value="1"/>
</dbReference>
<dbReference type="Proteomes" id="UP000525078">
    <property type="component" value="Unassembled WGS sequence"/>
</dbReference>
<keyword evidence="6" id="KW-1185">Reference proteome</keyword>
<evidence type="ECO:0000313" key="5">
    <source>
        <dbReference type="Proteomes" id="UP000525078"/>
    </source>
</evidence>
<name>A0A7J6DSS9_CANSA</name>
<dbReference type="Proteomes" id="UP000583929">
    <property type="component" value="Unassembled WGS sequence"/>
</dbReference>
<dbReference type="GO" id="GO:0004722">
    <property type="term" value="F:protein serine/threonine phosphatase activity"/>
    <property type="evidence" value="ECO:0007669"/>
    <property type="project" value="InterPro"/>
</dbReference>
<dbReference type="Gene3D" id="3.60.40.10">
    <property type="entry name" value="PPM-type phosphatase domain"/>
    <property type="match status" value="1"/>
</dbReference>
<evidence type="ECO:0000313" key="6">
    <source>
        <dbReference type="Proteomes" id="UP000583929"/>
    </source>
</evidence>
<comment type="caution">
    <text evidence="4">The sequence shown here is derived from an EMBL/GenBank/DDBJ whole genome shotgun (WGS) entry which is preliminary data.</text>
</comment>
<evidence type="ECO:0000313" key="3">
    <source>
        <dbReference type="EMBL" id="KAF4347608.1"/>
    </source>
</evidence>
<reference evidence="5 6" key="1">
    <citation type="journal article" date="2020" name="bioRxiv">
        <title>Sequence and annotation of 42 cannabis genomes reveals extensive copy number variation in cannabinoid synthesis and pathogen resistance genes.</title>
        <authorList>
            <person name="Mckernan K.J."/>
            <person name="Helbert Y."/>
            <person name="Kane L.T."/>
            <person name="Ebling H."/>
            <person name="Zhang L."/>
            <person name="Liu B."/>
            <person name="Eaton Z."/>
            <person name="Mclaughlin S."/>
            <person name="Kingan S."/>
            <person name="Baybayan P."/>
            <person name="Concepcion G."/>
            <person name="Jordan M."/>
            <person name="Riva A."/>
            <person name="Barbazuk W."/>
            <person name="Harkins T."/>
        </authorList>
    </citation>
    <scope>NUCLEOTIDE SEQUENCE [LARGE SCALE GENOMIC DNA]</scope>
    <source>
        <strain evidence="5 6">cv. Jamaican Lion 4</strain>
        <strain evidence="3">Father</strain>
        <strain evidence="4">Mother</strain>
        <tissue evidence="4">Leaf</tissue>
    </source>
</reference>
<dbReference type="InterPro" id="IPR015655">
    <property type="entry name" value="PP2C"/>
</dbReference>
<dbReference type="EMBL" id="JAATIP010000406">
    <property type="protein sequence ID" value="KAF4349133.1"/>
    <property type="molecule type" value="Genomic_DNA"/>
</dbReference>
<feature type="compositionally biased region" description="Acidic residues" evidence="1">
    <location>
        <begin position="112"/>
        <end position="127"/>
    </location>
</feature>
<protein>
    <recommendedName>
        <fullName evidence="2">PPM-type phosphatase domain-containing protein</fullName>
    </recommendedName>
</protein>
<dbReference type="AlphaFoldDB" id="A0A7J6DSS9"/>
<evidence type="ECO:0000256" key="1">
    <source>
        <dbReference type="SAM" id="MobiDB-lite"/>
    </source>
</evidence>
<evidence type="ECO:0000313" key="4">
    <source>
        <dbReference type="EMBL" id="KAF4349133.1"/>
    </source>
</evidence>
<evidence type="ECO:0000259" key="2">
    <source>
        <dbReference type="PROSITE" id="PS51746"/>
    </source>
</evidence>
<dbReference type="SMART" id="SM00332">
    <property type="entry name" value="PP2Cc"/>
    <property type="match status" value="1"/>
</dbReference>
<dbReference type="Pfam" id="PF00481">
    <property type="entry name" value="PP2C"/>
    <property type="match status" value="1"/>
</dbReference>
<dbReference type="InterPro" id="IPR036457">
    <property type="entry name" value="PPM-type-like_dom_sf"/>
</dbReference>
<organism evidence="4 5">
    <name type="scientific">Cannabis sativa</name>
    <name type="common">Hemp</name>
    <name type="synonym">Marijuana</name>
    <dbReference type="NCBI Taxonomy" id="3483"/>
    <lineage>
        <taxon>Eukaryota</taxon>
        <taxon>Viridiplantae</taxon>
        <taxon>Streptophyta</taxon>
        <taxon>Embryophyta</taxon>
        <taxon>Tracheophyta</taxon>
        <taxon>Spermatophyta</taxon>
        <taxon>Magnoliopsida</taxon>
        <taxon>eudicotyledons</taxon>
        <taxon>Gunneridae</taxon>
        <taxon>Pentapetalae</taxon>
        <taxon>rosids</taxon>
        <taxon>fabids</taxon>
        <taxon>Rosales</taxon>
        <taxon>Cannabaceae</taxon>
        <taxon>Cannabis</taxon>
    </lineage>
</organism>
<accession>A0A7J6DSS9</accession>
<dbReference type="PROSITE" id="PS51746">
    <property type="entry name" value="PPM_2"/>
    <property type="match status" value="1"/>
</dbReference>
<feature type="region of interest" description="Disordered" evidence="1">
    <location>
        <begin position="112"/>
        <end position="141"/>
    </location>
</feature>
<sequence>MGSCYSKSTNNKIKKNKNKNEIGIGIGIEIGIGIPGRMCFNSASKLSCLHTQQGKKGTNQDAMLFWENFSGRSDTVFCGVFDGHGPYGHMVSKKIRDSLPLILSTHWEATFDEQEQEEKEEEEEDCNDNEHDHNNNNNDESLPLMYPPLKNAFLKAFKLMDKELKLHPTIDCFCSGSTAVTLVKQGDHLVLGNVGDSRAVMATRDQHDTLIAVQLTVDLKPDLPGEAARIQQCKGRVFALQDEPEVARVWLPNNDSPGLAMARAFGDFCLKDFAPSRATAARALVDCAVRAWKLKYPTSKNDDCAVVCLFLDHKSPVSAAVIENDRTKNHEGAMEIADEGLEVDYSHGIVIDPDPHSGNIGSSSEIVPVRDVTEEKFPAKSQSRRSLAEFISNADDDEEWSALEGVTRVNSLLSLPRFLSGDKRAAANWRKWL</sequence>
<proteinExistence type="predicted"/>